<reference evidence="12 13" key="1">
    <citation type="journal article" date="2016" name="BMC Genomics">
        <title>Comparative genomic and transcriptomic analyses of the Fuzhuan brick tea-fermentation fungus Aspergillus cristatus.</title>
        <authorList>
            <person name="Ge Y."/>
            <person name="Wang Y."/>
            <person name="Liu Y."/>
            <person name="Tan Y."/>
            <person name="Ren X."/>
            <person name="Zhang X."/>
            <person name="Hyde K.D."/>
            <person name="Liu Y."/>
            <person name="Liu Z."/>
        </authorList>
    </citation>
    <scope>NUCLEOTIDE SEQUENCE [LARGE SCALE GENOMIC DNA]</scope>
    <source>
        <strain evidence="12 13">GZAAS20.1005</strain>
    </source>
</reference>
<evidence type="ECO:0000256" key="7">
    <source>
        <dbReference type="ARBA" id="ARBA00023159"/>
    </source>
</evidence>
<evidence type="ECO:0000313" key="13">
    <source>
        <dbReference type="Proteomes" id="UP000094569"/>
    </source>
</evidence>
<name>A0A1E3B1L4_ASPCR</name>
<evidence type="ECO:0000256" key="9">
    <source>
        <dbReference type="ARBA" id="ARBA00023242"/>
    </source>
</evidence>
<protein>
    <recommendedName>
        <fullName evidence="10">SAGA-associated factor 11</fullName>
    </recommendedName>
</protein>
<feature type="compositionally biased region" description="Basic and acidic residues" evidence="11">
    <location>
        <begin position="64"/>
        <end position="73"/>
    </location>
</feature>
<dbReference type="AlphaFoldDB" id="A0A1E3B1L4"/>
<keyword evidence="4" id="KW-0862">Zinc</keyword>
<feature type="region of interest" description="Disordered" evidence="11">
    <location>
        <begin position="158"/>
        <end position="199"/>
    </location>
</feature>
<keyword evidence="13" id="KW-1185">Reference proteome</keyword>
<keyword evidence="3" id="KW-0863">Zinc-finger</keyword>
<keyword evidence="8" id="KW-0804">Transcription</keyword>
<feature type="compositionally biased region" description="Low complexity" evidence="11">
    <location>
        <begin position="289"/>
        <end position="299"/>
    </location>
</feature>
<feature type="compositionally biased region" description="Basic residues" evidence="11">
    <location>
        <begin position="276"/>
        <end position="288"/>
    </location>
</feature>
<dbReference type="STRING" id="573508.A0A1E3B1L4"/>
<evidence type="ECO:0000256" key="1">
    <source>
        <dbReference type="ARBA" id="ARBA00004123"/>
    </source>
</evidence>
<comment type="subcellular location">
    <subcellularLocation>
        <location evidence="1 10">Nucleus</location>
    </subcellularLocation>
</comment>
<feature type="region of interest" description="Disordered" evidence="11">
    <location>
        <begin position="230"/>
        <end position="322"/>
    </location>
</feature>
<keyword evidence="7 10" id="KW-0010">Activator</keyword>
<evidence type="ECO:0000313" key="12">
    <source>
        <dbReference type="EMBL" id="ODM14386.1"/>
    </source>
</evidence>
<feature type="compositionally biased region" description="Basic and acidic residues" evidence="11">
    <location>
        <begin position="312"/>
        <end position="322"/>
    </location>
</feature>
<comment type="caution">
    <text evidence="12">The sequence shown here is derived from an EMBL/GenBank/DDBJ whole genome shotgun (WGS) entry which is preliminary data.</text>
</comment>
<evidence type="ECO:0000256" key="2">
    <source>
        <dbReference type="ARBA" id="ARBA00022723"/>
    </source>
</evidence>
<evidence type="ECO:0000256" key="4">
    <source>
        <dbReference type="ARBA" id="ARBA00022833"/>
    </source>
</evidence>
<keyword evidence="6" id="KW-0805">Transcription regulation</keyword>
<keyword evidence="9" id="KW-0539">Nucleus</keyword>
<evidence type="ECO:0000256" key="5">
    <source>
        <dbReference type="ARBA" id="ARBA00022853"/>
    </source>
</evidence>
<dbReference type="GO" id="GO:0006325">
    <property type="term" value="P:chromatin organization"/>
    <property type="evidence" value="ECO:0007669"/>
    <property type="project" value="UniProtKB-KW"/>
</dbReference>
<evidence type="ECO:0000256" key="10">
    <source>
        <dbReference type="RuleBase" id="RU261113"/>
    </source>
</evidence>
<dbReference type="VEuPathDB" id="FungiDB:SI65_10221"/>
<dbReference type="GO" id="GO:0005634">
    <property type="term" value="C:nucleus"/>
    <property type="evidence" value="ECO:0007669"/>
    <property type="project" value="UniProtKB-SubCell"/>
</dbReference>
<evidence type="ECO:0000256" key="11">
    <source>
        <dbReference type="SAM" id="MobiDB-lite"/>
    </source>
</evidence>
<evidence type="ECO:0000256" key="3">
    <source>
        <dbReference type="ARBA" id="ARBA00022771"/>
    </source>
</evidence>
<keyword evidence="5" id="KW-0156">Chromatin regulator</keyword>
<comment type="similarity">
    <text evidence="10">Belongs to the SGF11 family.</text>
</comment>
<dbReference type="Pfam" id="PF08209">
    <property type="entry name" value="Sgf11"/>
    <property type="match status" value="1"/>
</dbReference>
<dbReference type="GO" id="GO:0070461">
    <property type="term" value="C:SAGA-type complex"/>
    <property type="evidence" value="ECO:0007669"/>
    <property type="project" value="UniProtKB-ARBA"/>
</dbReference>
<keyword evidence="2" id="KW-0479">Metal-binding</keyword>
<sequence>MAESNGTETGKTYPSGTIAKVAYDILNDTFYNIIHDVVAKVHRDEKVARMRSAVVIARQKAEEEAAKNREEAGAKGFGSVKPSGPDAEEQSLKEVRVETDAAIFDNGKAYLKGNPMQTTKEIICPECRLPRLLYPVTGVGARAVPDPDREYCSQQPLIRKPGHDVHGNLFATDKVNSKKKNKHNTPTSSPPADGHAAPEAPGFPTTKCLNCPRYFVVSRVQQHMDRCMGYSGRNATRNRGSGDTGSGSTPTPSTSTSAAPKRPLADDDATPSTTLTKKKKLNAPKKLSKPPAASSKLKNGLTPDDFAENGDADIKSEANGDD</sequence>
<dbReference type="EMBL" id="JXNT01000027">
    <property type="protein sequence ID" value="ODM14386.1"/>
    <property type="molecule type" value="Genomic_DNA"/>
</dbReference>
<dbReference type="OrthoDB" id="21557at2759"/>
<dbReference type="Proteomes" id="UP000094569">
    <property type="component" value="Unassembled WGS sequence"/>
</dbReference>
<accession>A0A1E3B1L4</accession>
<proteinExistence type="inferred from homology"/>
<evidence type="ECO:0000256" key="8">
    <source>
        <dbReference type="ARBA" id="ARBA00023163"/>
    </source>
</evidence>
<dbReference type="GO" id="GO:0008270">
    <property type="term" value="F:zinc ion binding"/>
    <property type="evidence" value="ECO:0007669"/>
    <property type="project" value="UniProtKB-KW"/>
</dbReference>
<organism evidence="12 13">
    <name type="scientific">Aspergillus cristatus</name>
    <name type="common">Chinese Fuzhuan brick tea-fermentation fungus</name>
    <name type="synonym">Eurotium cristatum</name>
    <dbReference type="NCBI Taxonomy" id="573508"/>
    <lineage>
        <taxon>Eukaryota</taxon>
        <taxon>Fungi</taxon>
        <taxon>Dikarya</taxon>
        <taxon>Ascomycota</taxon>
        <taxon>Pezizomycotina</taxon>
        <taxon>Eurotiomycetes</taxon>
        <taxon>Eurotiomycetidae</taxon>
        <taxon>Eurotiales</taxon>
        <taxon>Aspergillaceae</taxon>
        <taxon>Aspergillus</taxon>
        <taxon>Aspergillus subgen. Aspergillus</taxon>
    </lineage>
</organism>
<gene>
    <name evidence="12" type="ORF">SI65_10221</name>
</gene>
<feature type="compositionally biased region" description="Low complexity" evidence="11">
    <location>
        <begin position="246"/>
        <end position="257"/>
    </location>
</feature>
<feature type="region of interest" description="Disordered" evidence="11">
    <location>
        <begin position="64"/>
        <end position="92"/>
    </location>
</feature>
<evidence type="ECO:0000256" key="6">
    <source>
        <dbReference type="ARBA" id="ARBA00023015"/>
    </source>
</evidence>
<dbReference type="InterPro" id="IPR013246">
    <property type="entry name" value="SAGA_su_Sgf11"/>
</dbReference>